<reference evidence="1 2" key="1">
    <citation type="submission" date="2024-10" db="EMBL/GenBank/DDBJ databases">
        <title>The Natural Products Discovery Center: Release of the First 8490 Sequenced Strains for Exploring Actinobacteria Biosynthetic Diversity.</title>
        <authorList>
            <person name="Kalkreuter E."/>
            <person name="Kautsar S.A."/>
            <person name="Yang D."/>
            <person name="Bader C.D."/>
            <person name="Teijaro C.N."/>
            <person name="Fluegel L."/>
            <person name="Davis C.M."/>
            <person name="Simpson J.R."/>
            <person name="Lauterbach L."/>
            <person name="Steele A.D."/>
            <person name="Gui C."/>
            <person name="Meng S."/>
            <person name="Li G."/>
            <person name="Viehrig K."/>
            <person name="Ye F."/>
            <person name="Su P."/>
            <person name="Kiefer A.F."/>
            <person name="Nichols A."/>
            <person name="Cepeda A.J."/>
            <person name="Yan W."/>
            <person name="Fan B."/>
            <person name="Jiang Y."/>
            <person name="Adhikari A."/>
            <person name="Zheng C.-J."/>
            <person name="Schuster L."/>
            <person name="Cowan T.M."/>
            <person name="Smanski M.J."/>
            <person name="Chevrette M.G."/>
            <person name="De Carvalho L.P.S."/>
            <person name="Shen B."/>
        </authorList>
    </citation>
    <scope>NUCLEOTIDE SEQUENCE [LARGE SCALE GENOMIC DNA]</scope>
    <source>
        <strain evidence="1 2">NPDC020295</strain>
    </source>
</reference>
<name>A0ABW7VKU2_STROI</name>
<protein>
    <submittedName>
        <fullName evidence="1">Uncharacterized protein</fullName>
    </submittedName>
</protein>
<accession>A0ABW7VKU2</accession>
<evidence type="ECO:0000313" key="1">
    <source>
        <dbReference type="EMBL" id="MFI2161983.1"/>
    </source>
</evidence>
<dbReference type="RefSeq" id="WP_398781429.1">
    <property type="nucleotide sequence ID" value="NZ_JBIRWM010000030.1"/>
</dbReference>
<organism evidence="1 2">
    <name type="scientific">Streptomyces olivaceoviridis</name>
    <name type="common">Streptomyces corchorusii</name>
    <dbReference type="NCBI Taxonomy" id="1921"/>
    <lineage>
        <taxon>Bacteria</taxon>
        <taxon>Bacillati</taxon>
        <taxon>Actinomycetota</taxon>
        <taxon>Actinomycetes</taxon>
        <taxon>Kitasatosporales</taxon>
        <taxon>Streptomycetaceae</taxon>
        <taxon>Streptomyces</taxon>
    </lineage>
</organism>
<keyword evidence="2" id="KW-1185">Reference proteome</keyword>
<evidence type="ECO:0000313" key="2">
    <source>
        <dbReference type="Proteomes" id="UP001611397"/>
    </source>
</evidence>
<dbReference type="Proteomes" id="UP001611397">
    <property type="component" value="Unassembled WGS sequence"/>
</dbReference>
<proteinExistence type="predicted"/>
<gene>
    <name evidence="1" type="ORF">ACH49L_41165</name>
</gene>
<sequence length="81" mass="8756">MLDAISAQRRDLDDPLALQAQLLLAAEGRSVRFGDLVAATALPVVARAHALHLIWHRQLGADLGEPLRDASEVWPGAGVRR</sequence>
<comment type="caution">
    <text evidence="1">The sequence shown here is derived from an EMBL/GenBank/DDBJ whole genome shotgun (WGS) entry which is preliminary data.</text>
</comment>
<dbReference type="EMBL" id="JBIRWM010000030">
    <property type="protein sequence ID" value="MFI2161983.1"/>
    <property type="molecule type" value="Genomic_DNA"/>
</dbReference>